<proteinExistence type="inferred from homology"/>
<dbReference type="GO" id="GO:0005685">
    <property type="term" value="C:U1 snRNP"/>
    <property type="evidence" value="ECO:0007669"/>
    <property type="project" value="InterPro"/>
</dbReference>
<feature type="coiled-coil region" evidence="2">
    <location>
        <begin position="88"/>
        <end position="148"/>
    </location>
</feature>
<evidence type="ECO:0000256" key="3">
    <source>
        <dbReference type="SAM" id="MobiDB-lite"/>
    </source>
</evidence>
<evidence type="ECO:0000313" key="4">
    <source>
        <dbReference type="EMBL" id="PFH37787.1"/>
    </source>
</evidence>
<comment type="similarity">
    <text evidence="1">Belongs to the Luc7 family.</text>
</comment>
<dbReference type="STRING" id="94643.A0A2A9MP62"/>
<dbReference type="GO" id="GO:0003729">
    <property type="term" value="F:mRNA binding"/>
    <property type="evidence" value="ECO:0007669"/>
    <property type="project" value="InterPro"/>
</dbReference>
<gene>
    <name evidence="4" type="ORF">BESB_001290</name>
</gene>
<accession>A0A2A9MP62</accession>
<dbReference type="RefSeq" id="XP_029221796.1">
    <property type="nucleotide sequence ID" value="XM_029358884.1"/>
</dbReference>
<evidence type="ECO:0000256" key="1">
    <source>
        <dbReference type="ARBA" id="ARBA00005655"/>
    </source>
</evidence>
<dbReference type="InterPro" id="IPR004882">
    <property type="entry name" value="Luc7-rel"/>
</dbReference>
<evidence type="ECO:0000256" key="2">
    <source>
        <dbReference type="SAM" id="Coils"/>
    </source>
</evidence>
<dbReference type="KEGG" id="bbes:BESB_001290"/>
<evidence type="ECO:0000313" key="5">
    <source>
        <dbReference type="Proteomes" id="UP000224006"/>
    </source>
</evidence>
<keyword evidence="5" id="KW-1185">Reference proteome</keyword>
<protein>
    <submittedName>
        <fullName evidence="4">Putative U1 snRNP-associated protein</fullName>
    </submittedName>
</protein>
<comment type="caution">
    <text evidence="4">The sequence shown here is derived from an EMBL/GenBank/DDBJ whole genome shotgun (WGS) entry which is preliminary data.</text>
</comment>
<keyword evidence="2" id="KW-0175">Coiled coil</keyword>
<organism evidence="4 5">
    <name type="scientific">Besnoitia besnoiti</name>
    <name type="common">Apicomplexan protozoan</name>
    <dbReference type="NCBI Taxonomy" id="94643"/>
    <lineage>
        <taxon>Eukaryota</taxon>
        <taxon>Sar</taxon>
        <taxon>Alveolata</taxon>
        <taxon>Apicomplexa</taxon>
        <taxon>Conoidasida</taxon>
        <taxon>Coccidia</taxon>
        <taxon>Eucoccidiorida</taxon>
        <taxon>Eimeriorina</taxon>
        <taxon>Sarcocystidae</taxon>
        <taxon>Besnoitia</taxon>
    </lineage>
</organism>
<feature type="compositionally biased region" description="Pro residues" evidence="3">
    <location>
        <begin position="287"/>
        <end position="296"/>
    </location>
</feature>
<dbReference type="OrthoDB" id="153872at2759"/>
<dbReference type="PANTHER" id="PTHR12375">
    <property type="entry name" value="RNA-BINDING PROTEIN LUC7-RELATED"/>
    <property type="match status" value="1"/>
</dbReference>
<dbReference type="VEuPathDB" id="ToxoDB:BESB_001290"/>
<feature type="compositionally biased region" description="Basic residues" evidence="3">
    <location>
        <begin position="343"/>
        <end position="375"/>
    </location>
</feature>
<feature type="compositionally biased region" description="Basic residues" evidence="3">
    <location>
        <begin position="388"/>
        <end position="407"/>
    </location>
</feature>
<sequence length="407" mass="46107">MEEMRAQLASLMDSIKEQPTDFTDPEVCKYFLTGLCPHDLFENTETGLYIKGYRFSLGPCKKTHSEDLRARYMEARKTRRYGYEELSIQIVKQLIEEAERKVEKGQMRVDEKDVSKSEHVRQRLLAEIKALDDDIDEKIRRMDQLTEQGDHDEASNLGEVVAALQVKRCKLLFKGVDGPPQKLRPCDVCGALLSVFDSDRRLDEHFQGRIHVGFQKLRNILKKHLEYIASAPLPDSSLRPQSMPSGTLSVNAMIAVNQINSQPPRRLDPDAVAAIARAQVQQHQGTPQPPPPPAPPAQAAAVVSTPVPPAPPAAPVEASEKRGRSLSRSPDDKKTSSSGRDHDRKKKSRKRSRSRSHSKSRDRKKSSSKHKRHRTSKESSRDKGKDRERHKKSHKEKHRHKGSKSKK</sequence>
<dbReference type="GO" id="GO:0006376">
    <property type="term" value="P:mRNA splice site recognition"/>
    <property type="evidence" value="ECO:0007669"/>
    <property type="project" value="InterPro"/>
</dbReference>
<feature type="compositionally biased region" description="Basic and acidic residues" evidence="3">
    <location>
        <begin position="376"/>
        <end position="387"/>
    </location>
</feature>
<dbReference type="Pfam" id="PF03194">
    <property type="entry name" value="LUC7"/>
    <property type="match status" value="1"/>
</dbReference>
<dbReference type="GeneID" id="40305192"/>
<dbReference type="Proteomes" id="UP000224006">
    <property type="component" value="Chromosome I"/>
</dbReference>
<feature type="region of interest" description="Disordered" evidence="3">
    <location>
        <begin position="278"/>
        <end position="407"/>
    </location>
</feature>
<reference evidence="4 5" key="1">
    <citation type="submission" date="2017-09" db="EMBL/GenBank/DDBJ databases">
        <title>Genome sequencing of Besnoitia besnoiti strain Bb-Ger1.</title>
        <authorList>
            <person name="Schares G."/>
            <person name="Venepally P."/>
            <person name="Lorenzi H.A."/>
        </authorList>
    </citation>
    <scope>NUCLEOTIDE SEQUENCE [LARGE SCALE GENOMIC DNA]</scope>
    <source>
        <strain evidence="4 5">Bb-Ger1</strain>
    </source>
</reference>
<dbReference type="EMBL" id="NWUJ01000001">
    <property type="protein sequence ID" value="PFH37787.1"/>
    <property type="molecule type" value="Genomic_DNA"/>
</dbReference>
<name>A0A2A9MP62_BESBE</name>
<dbReference type="AlphaFoldDB" id="A0A2A9MP62"/>
<feature type="compositionally biased region" description="Basic and acidic residues" evidence="3">
    <location>
        <begin position="318"/>
        <end position="342"/>
    </location>
</feature>